<comment type="caution">
    <text evidence="1">The sequence shown here is derived from an EMBL/GenBank/DDBJ whole genome shotgun (WGS) entry which is preliminary data.</text>
</comment>
<name>A0A8J6XE73_9CYAN</name>
<proteinExistence type="predicted"/>
<keyword evidence="2" id="KW-1185">Reference proteome</keyword>
<protein>
    <submittedName>
        <fullName evidence="1">Uncharacterized protein</fullName>
    </submittedName>
</protein>
<organism evidence="1 2">
    <name type="scientific">Iningainema tapete BLCC-T55</name>
    <dbReference type="NCBI Taxonomy" id="2748662"/>
    <lineage>
        <taxon>Bacteria</taxon>
        <taxon>Bacillati</taxon>
        <taxon>Cyanobacteriota</taxon>
        <taxon>Cyanophyceae</taxon>
        <taxon>Nostocales</taxon>
        <taxon>Scytonemataceae</taxon>
        <taxon>Iningainema tapete</taxon>
    </lineage>
</organism>
<gene>
    <name evidence="1" type="ORF">ICL16_17560</name>
</gene>
<dbReference type="RefSeq" id="WP_190830071.1">
    <property type="nucleotide sequence ID" value="NZ_CAWPPI010000060.1"/>
</dbReference>
<evidence type="ECO:0000313" key="2">
    <source>
        <dbReference type="Proteomes" id="UP000629098"/>
    </source>
</evidence>
<dbReference type="Proteomes" id="UP000629098">
    <property type="component" value="Unassembled WGS sequence"/>
</dbReference>
<evidence type="ECO:0000313" key="1">
    <source>
        <dbReference type="EMBL" id="MBD2773829.1"/>
    </source>
</evidence>
<dbReference type="EMBL" id="JACXAE010000060">
    <property type="protein sequence ID" value="MBD2773829.1"/>
    <property type="molecule type" value="Genomic_DNA"/>
</dbReference>
<accession>A0A8J6XE73</accession>
<sequence>MTSINTLNQLPEGTQAALDLIAELDQCFITGFANLDNQHHQTLNTLLRIFTGTPLHQTLADACTAIQGNEFVERHFTVLAAVRAALQGSLFDTLLSQARNLLGRKEGDVIIAENDPVEVPEHAQVWLESVRHWLMEIALVGYARLDTSTLVHFTKTLEQIQAEPHLIRQAALLTGFYHELVNRVPIADSSTIPIYRWVDLWTQAMVGTLHPAVLQQPKTISGTLELLGLDLRHHAHLVSFTAYGLLTANASVQQVRITLSAYKVDVISGDQIWLLFPHATVLLDALTQNQVLHLNDVPLLPTGDLLWQRDAEVGSNYNLMKKAAEFFSPSASKIFTPSLISPTLRHPVQLAEPVFLSNYKTSTNNNVLTLNCQDGGVLPIATERISPLSELNTEALSKSSEIFGLLRFDAGRWAVQPLAATVQGKTIFTGQKAAKILKTPPKTSTVATLQERASRLLRKR</sequence>
<reference evidence="1" key="1">
    <citation type="submission" date="2020-09" db="EMBL/GenBank/DDBJ databases">
        <title>Iningainema tapete sp. nov. (Scytonemataceae, Cyanobacteria) from greenhouses in central Florida (USA) produces two types of nodularin with biosynthetic potential for microcystin-LR and anabaenopeptins.</title>
        <authorList>
            <person name="Berthold D.E."/>
            <person name="Lefler F.W."/>
            <person name="Huang I.-S."/>
            <person name="Abdulla H."/>
            <person name="Zimba P.V."/>
            <person name="Laughinghouse H.D. IV."/>
        </authorList>
    </citation>
    <scope>NUCLEOTIDE SEQUENCE</scope>
    <source>
        <strain evidence="1">BLCCT55</strain>
    </source>
</reference>
<dbReference type="AlphaFoldDB" id="A0A8J6XE73"/>